<dbReference type="InterPro" id="IPR001005">
    <property type="entry name" value="SANT/Myb"/>
</dbReference>
<feature type="region of interest" description="Disordered" evidence="6">
    <location>
        <begin position="383"/>
        <end position="411"/>
    </location>
</feature>
<dbReference type="Gene3D" id="1.10.10.60">
    <property type="entry name" value="Homeodomain-like"/>
    <property type="match status" value="2"/>
</dbReference>
<evidence type="ECO:0000256" key="4">
    <source>
        <dbReference type="ARBA" id="ARBA00023163"/>
    </source>
</evidence>
<evidence type="ECO:0000259" key="7">
    <source>
        <dbReference type="PROSITE" id="PS50090"/>
    </source>
</evidence>
<feature type="region of interest" description="Disordered" evidence="6">
    <location>
        <begin position="418"/>
        <end position="437"/>
    </location>
</feature>
<keyword evidence="4" id="KW-0804">Transcription</keyword>
<evidence type="ECO:0000256" key="6">
    <source>
        <dbReference type="SAM" id="MobiDB-lite"/>
    </source>
</evidence>
<dbReference type="GO" id="GO:0003677">
    <property type="term" value="F:DNA binding"/>
    <property type="evidence" value="ECO:0007669"/>
    <property type="project" value="UniProtKB-KW"/>
</dbReference>
<evidence type="ECO:0000313" key="9">
    <source>
        <dbReference type="Proteomes" id="UP000657918"/>
    </source>
</evidence>
<evidence type="ECO:0000256" key="1">
    <source>
        <dbReference type="ARBA" id="ARBA00004123"/>
    </source>
</evidence>
<comment type="caution">
    <text evidence="8">The sequence shown here is derived from an EMBL/GenBank/DDBJ whole genome shotgun (WGS) entry which is preliminary data.</text>
</comment>
<dbReference type="SMART" id="SM00717">
    <property type="entry name" value="SANT"/>
    <property type="match status" value="1"/>
</dbReference>
<dbReference type="OrthoDB" id="691673at2759"/>
<feature type="compositionally biased region" description="Polar residues" evidence="6">
    <location>
        <begin position="1"/>
        <end position="13"/>
    </location>
</feature>
<feature type="region of interest" description="Disordered" evidence="6">
    <location>
        <begin position="584"/>
        <end position="628"/>
    </location>
</feature>
<feature type="compositionally biased region" description="Acidic residues" evidence="6">
    <location>
        <begin position="584"/>
        <end position="611"/>
    </location>
</feature>
<keyword evidence="5" id="KW-0539">Nucleus</keyword>
<dbReference type="AlphaFoldDB" id="A0A835N6B7"/>
<protein>
    <recommendedName>
        <fullName evidence="7">Myb-like domain-containing protein</fullName>
    </recommendedName>
</protein>
<dbReference type="GO" id="GO:0005634">
    <property type="term" value="C:nucleus"/>
    <property type="evidence" value="ECO:0007669"/>
    <property type="project" value="UniProtKB-SubCell"/>
</dbReference>
<evidence type="ECO:0000256" key="5">
    <source>
        <dbReference type="ARBA" id="ARBA00023242"/>
    </source>
</evidence>
<dbReference type="CDD" id="cd12203">
    <property type="entry name" value="GT1"/>
    <property type="match status" value="2"/>
</dbReference>
<keyword evidence="2" id="KW-0805">Transcription regulation</keyword>
<accession>A0A835N6B7</accession>
<feature type="compositionally biased region" description="Basic and acidic residues" evidence="6">
    <location>
        <begin position="41"/>
        <end position="53"/>
    </location>
</feature>
<comment type="subcellular location">
    <subcellularLocation>
        <location evidence="1">Nucleus</location>
    </subcellularLocation>
</comment>
<dbReference type="Proteomes" id="UP000657918">
    <property type="component" value="Unassembled WGS sequence"/>
</dbReference>
<dbReference type="PROSITE" id="PS50090">
    <property type="entry name" value="MYB_LIKE"/>
    <property type="match status" value="1"/>
</dbReference>
<organism evidence="8 9">
    <name type="scientific">Salix dunnii</name>
    <dbReference type="NCBI Taxonomy" id="1413687"/>
    <lineage>
        <taxon>Eukaryota</taxon>
        <taxon>Viridiplantae</taxon>
        <taxon>Streptophyta</taxon>
        <taxon>Embryophyta</taxon>
        <taxon>Tracheophyta</taxon>
        <taxon>Spermatophyta</taxon>
        <taxon>Magnoliopsida</taxon>
        <taxon>eudicotyledons</taxon>
        <taxon>Gunneridae</taxon>
        <taxon>Pentapetalae</taxon>
        <taxon>rosids</taxon>
        <taxon>fabids</taxon>
        <taxon>Malpighiales</taxon>
        <taxon>Salicaceae</taxon>
        <taxon>Saliceae</taxon>
        <taxon>Salix</taxon>
    </lineage>
</organism>
<dbReference type="GO" id="GO:0006355">
    <property type="term" value="P:regulation of DNA-templated transcription"/>
    <property type="evidence" value="ECO:0007669"/>
    <property type="project" value="UniProtKB-ARBA"/>
</dbReference>
<feature type="region of interest" description="Disordered" evidence="6">
    <location>
        <begin position="1"/>
        <end position="58"/>
    </location>
</feature>
<reference evidence="8 9" key="1">
    <citation type="submission" date="2020-10" db="EMBL/GenBank/DDBJ databases">
        <title>Plant Genome Project.</title>
        <authorList>
            <person name="Zhang R.-G."/>
        </authorList>
    </citation>
    <scope>NUCLEOTIDE SEQUENCE [LARGE SCALE GENOMIC DNA]</scope>
    <source>
        <strain evidence="8">FAFU-HL-1</strain>
        <tissue evidence="8">Leaf</tissue>
    </source>
</reference>
<evidence type="ECO:0000256" key="2">
    <source>
        <dbReference type="ARBA" id="ARBA00023015"/>
    </source>
</evidence>
<feature type="compositionally biased region" description="Low complexity" evidence="6">
    <location>
        <begin position="383"/>
        <end position="396"/>
    </location>
</feature>
<feature type="compositionally biased region" description="Gly residues" evidence="6">
    <location>
        <begin position="23"/>
        <end position="35"/>
    </location>
</feature>
<dbReference type="InterPro" id="IPR044822">
    <property type="entry name" value="Myb_DNA-bind_4"/>
</dbReference>
<keyword evidence="3" id="KW-0238">DNA-binding</keyword>
<keyword evidence="9" id="KW-1185">Reference proteome</keyword>
<gene>
    <name evidence="8" type="ORF">SADUNF_Sadunf02G0056600</name>
</gene>
<evidence type="ECO:0000313" key="8">
    <source>
        <dbReference type="EMBL" id="KAF9687080.1"/>
    </source>
</evidence>
<proteinExistence type="predicted"/>
<dbReference type="EMBL" id="JADGMS010000002">
    <property type="protein sequence ID" value="KAF9687080.1"/>
    <property type="molecule type" value="Genomic_DNA"/>
</dbReference>
<evidence type="ECO:0000256" key="3">
    <source>
        <dbReference type="ARBA" id="ARBA00023125"/>
    </source>
</evidence>
<feature type="domain" description="Myb-like" evidence="7">
    <location>
        <begin position="438"/>
        <end position="496"/>
    </location>
</feature>
<sequence length="628" mass="70120">MIGDSSAQATSSDVAATETGVVAEGGEGGGGGGAFGSNSAEEDKNTGVDHEGNRMNYGANRWPRQETLALLKIRSDMDAVFRVSSLKGPLWEGVSSSCMEICEVTFRQILCTLLDPSHNDILQFFLLIITHSSRKLAELGYHRSAKKCKEKFENVYKYHKRTKEGRTGKSEGKSYKFFDELEAFQSHPSHSTQPPQPPPKAQTASASIITLPWTNNTAIVSHATVPSRTNPMDIMSPSISTPTNNHTISPMPISSNPINPSQNAYPSSLQNLTTHLLASSSPSSTASDEVLEVSKKRKRERSWKDFFKRLTRNVIKKQEDLQEKFLETVEKCERERMAREEAWRVQEMARINREHETLIQERSTAAAKDAAVVAFLQKISGQQDSIQTQEIQQPTTTPTPPPPQPLQLRAPPTSLAPVTKLEVPKRDNGDNFTVSSPSRWPKVEVQALINLRANLDIKYQENGAKGPLWEDISAGMKKIGYNRSAKRCKEKWENINKYFKKVKDSNKKRPEDSKTCPYFDQLDALYKEKNKMEITVNSGCAVKPPSTVEPLIVRPEQQWYFQQAARPQTIIEDNERNINIDYNIEDDNDDVADDGGDDDDDGDTDEEDEGAGFEVVASKSVPLVNGDE</sequence>
<dbReference type="FunFam" id="1.10.10.60:FF:000092">
    <property type="entry name" value="Trihelix transcription factor GT-2"/>
    <property type="match status" value="1"/>
</dbReference>
<dbReference type="PANTHER" id="PTHR21654:SF73">
    <property type="entry name" value="TRIHELIX TRANSCRIPTION FACTOR GT-2"/>
    <property type="match status" value="1"/>
</dbReference>
<name>A0A835N6B7_9ROSI</name>
<dbReference type="PANTHER" id="PTHR21654">
    <property type="entry name" value="FI21293P1"/>
    <property type="match status" value="1"/>
</dbReference>
<dbReference type="Pfam" id="PF13837">
    <property type="entry name" value="Myb_DNA-bind_4"/>
    <property type="match status" value="2"/>
</dbReference>